<evidence type="ECO:0000256" key="2">
    <source>
        <dbReference type="SAM" id="Phobius"/>
    </source>
</evidence>
<proteinExistence type="predicted"/>
<feature type="transmembrane region" description="Helical" evidence="2">
    <location>
        <begin position="1120"/>
        <end position="1143"/>
    </location>
</feature>
<gene>
    <name evidence="5" type="ORF">TVAG_199300</name>
</gene>
<dbReference type="Gene3D" id="3.40.390.80">
    <property type="entry name" value="Peptidase M60, enhancin-like domain 2"/>
    <property type="match status" value="1"/>
</dbReference>
<dbReference type="KEGG" id="tva:5467039"/>
<dbReference type="AlphaFoldDB" id="A2DDW5"/>
<organism evidence="5 6">
    <name type="scientific">Trichomonas vaginalis (strain ATCC PRA-98 / G3)</name>
    <dbReference type="NCBI Taxonomy" id="412133"/>
    <lineage>
        <taxon>Eukaryota</taxon>
        <taxon>Metamonada</taxon>
        <taxon>Parabasalia</taxon>
        <taxon>Trichomonadida</taxon>
        <taxon>Trichomonadidae</taxon>
        <taxon>Trichomonas</taxon>
    </lineage>
</organism>
<dbReference type="InterPro" id="IPR037524">
    <property type="entry name" value="PA14/GLEYA"/>
</dbReference>
<dbReference type="InterPro" id="IPR031161">
    <property type="entry name" value="Peptidase_M60_dom"/>
</dbReference>
<dbReference type="PANTHER" id="PTHR15730:SF5">
    <property type="entry name" value="SI:CH211-210B2.2-RELATED"/>
    <property type="match status" value="1"/>
</dbReference>
<evidence type="ECO:0000313" key="6">
    <source>
        <dbReference type="Proteomes" id="UP000001542"/>
    </source>
</evidence>
<dbReference type="GO" id="GO:0044325">
    <property type="term" value="F:transmembrane transporter binding"/>
    <property type="evidence" value="ECO:0000318"/>
    <property type="project" value="GO_Central"/>
</dbReference>
<protein>
    <submittedName>
        <fullName evidence="5">Immuno-dominant variable surface antigen-like</fullName>
    </submittedName>
</protein>
<feature type="domain" description="Peptidase M60" evidence="3">
    <location>
        <begin position="134"/>
        <end position="434"/>
    </location>
</feature>
<dbReference type="PROSITE" id="PS51820">
    <property type="entry name" value="PA14"/>
    <property type="match status" value="1"/>
</dbReference>
<reference evidence="5" key="2">
    <citation type="journal article" date="2007" name="Science">
        <title>Draft genome sequence of the sexually transmitted pathogen Trichomonas vaginalis.</title>
        <authorList>
            <person name="Carlton J.M."/>
            <person name="Hirt R.P."/>
            <person name="Silva J.C."/>
            <person name="Delcher A.L."/>
            <person name="Schatz M."/>
            <person name="Zhao Q."/>
            <person name="Wortman J.R."/>
            <person name="Bidwell S.L."/>
            <person name="Alsmark U.C.M."/>
            <person name="Besteiro S."/>
            <person name="Sicheritz-Ponten T."/>
            <person name="Noel C.J."/>
            <person name="Dacks J.B."/>
            <person name="Foster P.G."/>
            <person name="Simillion C."/>
            <person name="Van de Peer Y."/>
            <person name="Miranda-Saavedra D."/>
            <person name="Barton G.J."/>
            <person name="Westrop G.D."/>
            <person name="Mueller S."/>
            <person name="Dessi D."/>
            <person name="Fiori P.L."/>
            <person name="Ren Q."/>
            <person name="Paulsen I."/>
            <person name="Zhang H."/>
            <person name="Bastida-Corcuera F.D."/>
            <person name="Simoes-Barbosa A."/>
            <person name="Brown M.T."/>
            <person name="Hayes R.D."/>
            <person name="Mukherjee M."/>
            <person name="Okumura C.Y."/>
            <person name="Schneider R."/>
            <person name="Smith A.J."/>
            <person name="Vanacova S."/>
            <person name="Villalvazo M."/>
            <person name="Haas B.J."/>
            <person name="Pertea M."/>
            <person name="Feldblyum T.V."/>
            <person name="Utterback T.R."/>
            <person name="Shu C.L."/>
            <person name="Osoegawa K."/>
            <person name="de Jong P.J."/>
            <person name="Hrdy I."/>
            <person name="Horvathova L."/>
            <person name="Zubacova Z."/>
            <person name="Dolezal P."/>
            <person name="Malik S.B."/>
            <person name="Logsdon J.M. Jr."/>
            <person name="Henze K."/>
            <person name="Gupta A."/>
            <person name="Wang C.C."/>
            <person name="Dunne R.L."/>
            <person name="Upcroft J.A."/>
            <person name="Upcroft P."/>
            <person name="White O."/>
            <person name="Salzberg S.L."/>
            <person name="Tang P."/>
            <person name="Chiu C.-H."/>
            <person name="Lee Y.-S."/>
            <person name="Embley T.M."/>
            <person name="Coombs G.H."/>
            <person name="Mottram J.C."/>
            <person name="Tachezy J."/>
            <person name="Fraser-Liggett C.M."/>
            <person name="Johnson P.J."/>
        </authorList>
    </citation>
    <scope>NUCLEOTIDE SEQUENCE [LARGE SCALE GENOMIC DNA]</scope>
    <source>
        <strain evidence="5">G3</strain>
    </source>
</reference>
<accession>A2DDW5</accession>
<dbReference type="EMBL" id="DS113190">
    <property type="protein sequence ID" value="EAY21491.1"/>
    <property type="molecule type" value="Genomic_DNA"/>
</dbReference>
<dbReference type="Pfam" id="PF17291">
    <property type="entry name" value="M60-like_N"/>
    <property type="match status" value="1"/>
</dbReference>
<dbReference type="Pfam" id="PF13402">
    <property type="entry name" value="Peptidase_M60"/>
    <property type="match status" value="1"/>
</dbReference>
<keyword evidence="6" id="KW-1185">Reference proteome</keyword>
<evidence type="ECO:0000259" key="3">
    <source>
        <dbReference type="PROSITE" id="PS51723"/>
    </source>
</evidence>
<dbReference type="InParanoid" id="A2DDW5"/>
<dbReference type="InterPro" id="IPR035423">
    <property type="entry name" value="M60-like_N"/>
</dbReference>
<dbReference type="SMART" id="SM01276">
    <property type="entry name" value="M60-like"/>
    <property type="match status" value="1"/>
</dbReference>
<dbReference type="VEuPathDB" id="TrichDB:TVAG_199300"/>
<dbReference type="PROSITE" id="PS51723">
    <property type="entry name" value="PEPTIDASE_M60"/>
    <property type="match status" value="1"/>
</dbReference>
<reference evidence="5" key="1">
    <citation type="submission" date="2006-10" db="EMBL/GenBank/DDBJ databases">
        <authorList>
            <person name="Amadeo P."/>
            <person name="Zhao Q."/>
            <person name="Wortman J."/>
            <person name="Fraser-Liggett C."/>
            <person name="Carlton J."/>
        </authorList>
    </citation>
    <scope>NUCLEOTIDE SEQUENCE</scope>
    <source>
        <strain evidence="5">G3</strain>
    </source>
</reference>
<feature type="domain" description="PA14" evidence="4">
    <location>
        <begin position="611"/>
        <end position="767"/>
    </location>
</feature>
<name>A2DDW5_TRIV3</name>
<feature type="region of interest" description="Disordered" evidence="1">
    <location>
        <begin position="1072"/>
        <end position="1113"/>
    </location>
</feature>
<evidence type="ECO:0000256" key="1">
    <source>
        <dbReference type="SAM" id="MobiDB-lite"/>
    </source>
</evidence>
<dbReference type="Proteomes" id="UP000001542">
    <property type="component" value="Unassembled WGS sequence"/>
</dbReference>
<dbReference type="PANTHER" id="PTHR15730">
    <property type="entry name" value="EXPERIMENTAL AUTOIMMUNE PROSTATITIS ANTIGEN 2-RELATED"/>
    <property type="match status" value="1"/>
</dbReference>
<evidence type="ECO:0000313" key="5">
    <source>
        <dbReference type="EMBL" id="EAY21491.1"/>
    </source>
</evidence>
<keyword evidence="2" id="KW-0812">Transmembrane</keyword>
<dbReference type="VEuPathDB" id="TrichDB:TVAGG3_0999840"/>
<sequence length="1162" mass="132977">MFCFLISSTISYTPSKFGYTGTDTVQAQEQDSIVILNEVPRSKIPKPISEKGYSIPPIEYNQYVWPDHGKTCTSEQLNNETWGIRRDFCKWFATYDENELYYQPVGTRQFYGNENLVNNSKRYKARLFINTRRGPFHPTGLYAPPGELITIEISEKIVNGITLKINRHVDEAANDSNILGGTKCDIVLSGTVSKFCWPYGGTIEFERGVDTANQGFDVNISGVIRCPYFIYGSTTDEEWEEDLSKQAGPVMFIDYGAGFVTMPSTDAKNSIRLNDAMAFWRGVSRVLYSVNEVTYRSRRSDGRVTTPMMTNLDKFVRASEAVALVGANVIYEPPYWYPGWVNYESARWGCWGQLHEYAHHFQYFWGWGDYGEVSNNVLNLISMSLMTEIDSKRQIYLNGCISLGDGWDYTSHPYGNINSKDLLFWYGLHLYWFGPDLQRKILYAHRSYQYFTRNDTYPYVTEYLLHISLLTKRDLRPYFRSFSNLYVWERDVKPIADEIIDGWGYKEFHPVSTIYQTGYVFDGVEFETAKPFRIPAREPYYFDFERYKRSREGMHNFTFKNVIPGKGKFERVGTAQYKYTPPDPSIIDKFYVEYEDDTNKDITTMVISVKQYFQGSTVRMQNYNVSLSITEAYKKYNEEGAKFYTYFGSTMSVPAVGMKFFAVADGCYYPKKTSPYKFVAYHDEDCLLYISENPLSGDPDTDKDYLIANISGYESMYKNQKTKWVNLTKDKKYYMRFVVRNADGTGQGYLGYINNESDPITNLEYDRVFFTNANIDDVDKNPFMPKIENDPTLGIYYEGERRVKYPTKKFKLLEKLQTIDKNLDLNKVLFDGYSESQPTVVNQPLPIEYVVDFGDYLTFDRLWMPEKNRFINGNVTISCDGKQIYEGPFYSTTTFEETHHCRVVNLSIQSNKNGNYSGLVEFVPVLLKASTSNNIIPATHSKIRSYGDATLVRDGLYYNGKAWNLEPNSRIKFKLKLNETGDSIGIIGDKTIYGGEFEILLDDQHYGTCDTSYFLDNLANGLITDTYYQQVLYGIRGLKSNSEHTITLIGKSGKIRITGFLADGDFVQLPVDPTPTPLPTATPRETPAESPIPTPGQTAEPENDNGDNLEDGKGGKGKSLGIALGIVIPLVLIGVAVVGFFAFKYFKAKKLERESDEDALNV</sequence>
<dbReference type="OrthoDB" id="530844at2759"/>
<dbReference type="GO" id="GO:0005886">
    <property type="term" value="C:plasma membrane"/>
    <property type="evidence" value="ECO:0000318"/>
    <property type="project" value="GO_Central"/>
</dbReference>
<dbReference type="InterPro" id="IPR051244">
    <property type="entry name" value="TCAF"/>
</dbReference>
<keyword evidence="2" id="KW-0472">Membrane</keyword>
<evidence type="ECO:0000259" key="4">
    <source>
        <dbReference type="PROSITE" id="PS51820"/>
    </source>
</evidence>
<keyword evidence="2" id="KW-1133">Transmembrane helix</keyword>
<dbReference type="RefSeq" id="XP_001582477.1">
    <property type="nucleotide sequence ID" value="XM_001582427.1"/>
</dbReference>